<name>A0A2P5C8G3_PARAD</name>
<comment type="caution">
    <text evidence="1">The sequence shown here is derived from an EMBL/GenBank/DDBJ whole genome shotgun (WGS) entry which is preliminary data.</text>
</comment>
<dbReference type="AlphaFoldDB" id="A0A2P5C8G3"/>
<reference evidence="2" key="1">
    <citation type="submission" date="2016-06" db="EMBL/GenBank/DDBJ databases">
        <title>Parallel loss of symbiosis genes in relatives of nitrogen-fixing non-legume Parasponia.</title>
        <authorList>
            <person name="Van Velzen R."/>
            <person name="Holmer R."/>
            <person name="Bu F."/>
            <person name="Rutten L."/>
            <person name="Van Zeijl A."/>
            <person name="Liu W."/>
            <person name="Santuari L."/>
            <person name="Cao Q."/>
            <person name="Sharma T."/>
            <person name="Shen D."/>
            <person name="Roswanjaya Y."/>
            <person name="Wardhani T."/>
            <person name="Kalhor M.S."/>
            <person name="Jansen J."/>
            <person name="Van den Hoogen J."/>
            <person name="Gungor B."/>
            <person name="Hartog M."/>
            <person name="Hontelez J."/>
            <person name="Verver J."/>
            <person name="Yang W.-C."/>
            <person name="Schijlen E."/>
            <person name="Repin R."/>
            <person name="Schilthuizen M."/>
            <person name="Schranz E."/>
            <person name="Heidstra R."/>
            <person name="Miyata K."/>
            <person name="Fedorova E."/>
            <person name="Kohlen W."/>
            <person name="Bisseling T."/>
            <person name="Smit S."/>
            <person name="Geurts R."/>
        </authorList>
    </citation>
    <scope>NUCLEOTIDE SEQUENCE [LARGE SCALE GENOMIC DNA]</scope>
    <source>
        <strain evidence="2">cv. WU1-14</strain>
    </source>
</reference>
<gene>
    <name evidence="1" type="ORF">PanWU01x14_175450</name>
</gene>
<sequence>MVYFANDPNLLHKIKFHDNSSCDEALEMLLCLNFLSRVCHIKSTFASAAFVFDAEQSTISIGHPILAFKFQ</sequence>
<keyword evidence="2" id="KW-1185">Reference proteome</keyword>
<proteinExistence type="predicted"/>
<evidence type="ECO:0000313" key="2">
    <source>
        <dbReference type="Proteomes" id="UP000237105"/>
    </source>
</evidence>
<protein>
    <submittedName>
        <fullName evidence="1">Uncharacterized protein</fullName>
    </submittedName>
</protein>
<dbReference type="Proteomes" id="UP000237105">
    <property type="component" value="Unassembled WGS sequence"/>
</dbReference>
<evidence type="ECO:0000313" key="1">
    <source>
        <dbReference type="EMBL" id="PON57281.1"/>
    </source>
</evidence>
<organism evidence="1 2">
    <name type="scientific">Parasponia andersonii</name>
    <name type="common">Sponia andersonii</name>
    <dbReference type="NCBI Taxonomy" id="3476"/>
    <lineage>
        <taxon>Eukaryota</taxon>
        <taxon>Viridiplantae</taxon>
        <taxon>Streptophyta</taxon>
        <taxon>Embryophyta</taxon>
        <taxon>Tracheophyta</taxon>
        <taxon>Spermatophyta</taxon>
        <taxon>Magnoliopsida</taxon>
        <taxon>eudicotyledons</taxon>
        <taxon>Gunneridae</taxon>
        <taxon>Pentapetalae</taxon>
        <taxon>rosids</taxon>
        <taxon>fabids</taxon>
        <taxon>Rosales</taxon>
        <taxon>Cannabaceae</taxon>
        <taxon>Parasponia</taxon>
    </lineage>
</organism>
<accession>A0A2P5C8G3</accession>
<dbReference type="EMBL" id="JXTB01000161">
    <property type="protein sequence ID" value="PON57281.1"/>
    <property type="molecule type" value="Genomic_DNA"/>
</dbReference>